<reference evidence="2 3" key="1">
    <citation type="journal article" date="2022" name="Res Sq">
        <title>Evolution of multicellular longitudinally dividing oral cavity symbionts (Neisseriaceae).</title>
        <authorList>
            <person name="Nyongesa S."/>
            <person name="Weber P."/>
            <person name="Bernet E."/>
            <person name="Pullido F."/>
            <person name="Nieckarz M."/>
            <person name="Delaby M."/>
            <person name="Nieves C."/>
            <person name="Viehboeck T."/>
            <person name="Krause N."/>
            <person name="Rivera-Millot A."/>
            <person name="Nakamura A."/>
            <person name="Vischer N."/>
            <person name="VanNieuwenhze M."/>
            <person name="Brun Y."/>
            <person name="Cava F."/>
            <person name="Bulgheresi S."/>
            <person name="Veyrier F."/>
        </authorList>
    </citation>
    <scope>NUCLEOTIDE SEQUENCE [LARGE SCALE GENOMIC DNA]</scope>
    <source>
        <strain evidence="2 3">CCUG 63373m</strain>
    </source>
</reference>
<dbReference type="Proteomes" id="UP000829817">
    <property type="component" value="Chromosome"/>
</dbReference>
<keyword evidence="1" id="KW-0812">Transmembrane</keyword>
<evidence type="ECO:0008006" key="4">
    <source>
        <dbReference type="Google" id="ProtNLM"/>
    </source>
</evidence>
<keyword evidence="3" id="KW-1185">Reference proteome</keyword>
<accession>A0ABY4DTF6</accession>
<dbReference type="RefSeq" id="WP_244785916.1">
    <property type="nucleotide sequence ID" value="NZ_CP091508.1"/>
</dbReference>
<proteinExistence type="predicted"/>
<sequence>MLYHLLRDMLDVLRLRYQQPDHYRYTPPAVIAVLVLIGLVNAAGMSPMFGNSIGTIAFAILLTVVKWLLLGHVMRTMLHYYGAPKLPLWGFILVSEALVIPALAMFYLPSLAFVGVFWQVWTFWVQAIGLMKMGNVSALRILLGYVVYVLLLMVAGALLLALFGQLGLMDLQSISEQMNSMVNNGLPRE</sequence>
<protein>
    <recommendedName>
        <fullName evidence="4">Yip1 domain-containing protein</fullName>
    </recommendedName>
</protein>
<evidence type="ECO:0000256" key="1">
    <source>
        <dbReference type="SAM" id="Phobius"/>
    </source>
</evidence>
<evidence type="ECO:0000313" key="2">
    <source>
        <dbReference type="EMBL" id="UOO82324.1"/>
    </source>
</evidence>
<gene>
    <name evidence="2" type="ORF">LVJ83_02275</name>
</gene>
<keyword evidence="1" id="KW-0472">Membrane</keyword>
<name>A0ABY4DTF6_9NEIS</name>
<dbReference type="EMBL" id="CP091508">
    <property type="protein sequence ID" value="UOO82324.1"/>
    <property type="molecule type" value="Genomic_DNA"/>
</dbReference>
<organism evidence="2 3">
    <name type="scientific">Uruburuella testudinis</name>
    <dbReference type="NCBI Taxonomy" id="1282863"/>
    <lineage>
        <taxon>Bacteria</taxon>
        <taxon>Pseudomonadati</taxon>
        <taxon>Pseudomonadota</taxon>
        <taxon>Betaproteobacteria</taxon>
        <taxon>Neisseriales</taxon>
        <taxon>Neisseriaceae</taxon>
        <taxon>Uruburuella</taxon>
    </lineage>
</organism>
<feature type="transmembrane region" description="Helical" evidence="1">
    <location>
        <begin position="56"/>
        <end position="74"/>
    </location>
</feature>
<feature type="transmembrane region" description="Helical" evidence="1">
    <location>
        <begin position="142"/>
        <end position="163"/>
    </location>
</feature>
<feature type="transmembrane region" description="Helical" evidence="1">
    <location>
        <begin position="25"/>
        <end position="44"/>
    </location>
</feature>
<evidence type="ECO:0000313" key="3">
    <source>
        <dbReference type="Proteomes" id="UP000829817"/>
    </source>
</evidence>
<keyword evidence="1" id="KW-1133">Transmembrane helix</keyword>